<dbReference type="AlphaFoldDB" id="A0A8J7K024"/>
<dbReference type="Proteomes" id="UP000640333">
    <property type="component" value="Unassembled WGS sequence"/>
</dbReference>
<evidence type="ECO:0000313" key="3">
    <source>
        <dbReference type="Proteomes" id="UP000640333"/>
    </source>
</evidence>
<evidence type="ECO:0000259" key="1">
    <source>
        <dbReference type="Pfam" id="PF08242"/>
    </source>
</evidence>
<dbReference type="InterPro" id="IPR029063">
    <property type="entry name" value="SAM-dependent_MTases_sf"/>
</dbReference>
<dbReference type="CDD" id="cd02440">
    <property type="entry name" value="AdoMet_MTases"/>
    <property type="match status" value="1"/>
</dbReference>
<keyword evidence="3" id="KW-1185">Reference proteome</keyword>
<feature type="domain" description="Methyltransferase type 12" evidence="1">
    <location>
        <begin position="41"/>
        <end position="136"/>
    </location>
</feature>
<organism evidence="2 3">
    <name type="scientific">Pontibacterium sinense</name>
    <dbReference type="NCBI Taxonomy" id="2781979"/>
    <lineage>
        <taxon>Bacteria</taxon>
        <taxon>Pseudomonadati</taxon>
        <taxon>Pseudomonadota</taxon>
        <taxon>Gammaproteobacteria</taxon>
        <taxon>Oceanospirillales</taxon>
        <taxon>Oceanospirillaceae</taxon>
        <taxon>Pontibacterium</taxon>
    </lineage>
</organism>
<dbReference type="SUPFAM" id="SSF53335">
    <property type="entry name" value="S-adenosyl-L-methionine-dependent methyltransferases"/>
    <property type="match status" value="1"/>
</dbReference>
<dbReference type="InterPro" id="IPR013217">
    <property type="entry name" value="Methyltransf_12"/>
</dbReference>
<proteinExistence type="predicted"/>
<dbReference type="PANTHER" id="PTHR43861">
    <property type="entry name" value="TRANS-ACONITATE 2-METHYLTRANSFERASE-RELATED"/>
    <property type="match status" value="1"/>
</dbReference>
<name>A0A8J7K024_9GAMM</name>
<reference evidence="2" key="1">
    <citation type="submission" date="2020-10" db="EMBL/GenBank/DDBJ databases">
        <title>Bacterium isolated from coastal waters sediment.</title>
        <authorList>
            <person name="Chen R.-J."/>
            <person name="Lu D.-C."/>
            <person name="Zhu K.-L."/>
            <person name="Du Z.-J."/>
        </authorList>
    </citation>
    <scope>NUCLEOTIDE SEQUENCE</scope>
    <source>
        <strain evidence="2">N1Y112</strain>
    </source>
</reference>
<keyword evidence="2" id="KW-0489">Methyltransferase</keyword>
<protein>
    <submittedName>
        <fullName evidence="2">Class I SAM-dependent methyltransferase</fullName>
    </submittedName>
</protein>
<gene>
    <name evidence="2" type="ORF">IOQ59_19655</name>
</gene>
<dbReference type="Pfam" id="PF08242">
    <property type="entry name" value="Methyltransf_12"/>
    <property type="match status" value="1"/>
</dbReference>
<sequence>MSESWDDYADDWDTNQDVITYSEKAYDSLCQLISLDGLRVLDFGCGTGLLTELISRKAGAVVGLDSSEKMIEVLQRKQLPGVDALAVELSAQEVASNPHLHSKFDLIVASSVCAFLPNYEDTLLLLKSMLTPDGLFVQWDWCQSEAEPDFGFTEEMISMAYGKAGMDVLKIDRPFALEGKDRTMWVIMGVGKVIA</sequence>
<dbReference type="RefSeq" id="WP_193955178.1">
    <property type="nucleotide sequence ID" value="NZ_JADEYS010000028.1"/>
</dbReference>
<dbReference type="EMBL" id="JADEYS010000028">
    <property type="protein sequence ID" value="MBE9399483.1"/>
    <property type="molecule type" value="Genomic_DNA"/>
</dbReference>
<dbReference type="GO" id="GO:0032259">
    <property type="term" value="P:methylation"/>
    <property type="evidence" value="ECO:0007669"/>
    <property type="project" value="UniProtKB-KW"/>
</dbReference>
<comment type="caution">
    <text evidence="2">The sequence shown here is derived from an EMBL/GenBank/DDBJ whole genome shotgun (WGS) entry which is preliminary data.</text>
</comment>
<dbReference type="Gene3D" id="3.40.50.150">
    <property type="entry name" value="Vaccinia Virus protein VP39"/>
    <property type="match status" value="1"/>
</dbReference>
<accession>A0A8J7K024</accession>
<keyword evidence="2" id="KW-0808">Transferase</keyword>
<dbReference type="GO" id="GO:0008168">
    <property type="term" value="F:methyltransferase activity"/>
    <property type="evidence" value="ECO:0007669"/>
    <property type="project" value="UniProtKB-KW"/>
</dbReference>
<evidence type="ECO:0000313" key="2">
    <source>
        <dbReference type="EMBL" id="MBE9399483.1"/>
    </source>
</evidence>